<dbReference type="EMBL" id="JAXCLW010000002">
    <property type="protein sequence ID" value="MDY0882882.1"/>
    <property type="molecule type" value="Genomic_DNA"/>
</dbReference>
<organism evidence="1 2">
    <name type="scientific">Dongia soli</name>
    <dbReference type="NCBI Taxonomy" id="600628"/>
    <lineage>
        <taxon>Bacteria</taxon>
        <taxon>Pseudomonadati</taxon>
        <taxon>Pseudomonadota</taxon>
        <taxon>Alphaproteobacteria</taxon>
        <taxon>Rhodospirillales</taxon>
        <taxon>Dongiaceae</taxon>
        <taxon>Dongia</taxon>
    </lineage>
</organism>
<keyword evidence="2" id="KW-1185">Reference proteome</keyword>
<evidence type="ECO:0000313" key="1">
    <source>
        <dbReference type="EMBL" id="MDY0882882.1"/>
    </source>
</evidence>
<dbReference type="Proteomes" id="UP001279642">
    <property type="component" value="Unassembled WGS sequence"/>
</dbReference>
<sequence length="184" mass="20642">MAILKHGALQPNEWQELSDDAPLPESGNIIVSLERWRRDEEVLRASNRPIGLRLQNNQSPLALADELDRMSLVVIEFPKFSDGRAFSQARLLRDRLGFKGEIRAVGNILRDQYLFMIRCGIDAVELPDGKPIDGYLDALNEFSVWYQPAADDRVTAMSLRHGKKKTTAGASTVVNDSVAAMWAY</sequence>
<gene>
    <name evidence="1" type="ORF">SMD27_08505</name>
</gene>
<proteinExistence type="predicted"/>
<comment type="caution">
    <text evidence="1">The sequence shown here is derived from an EMBL/GenBank/DDBJ whole genome shotgun (WGS) entry which is preliminary data.</text>
</comment>
<protein>
    <submittedName>
        <fullName evidence="1">DUF934 domain-containing protein</fullName>
    </submittedName>
</protein>
<accession>A0ABU5E947</accession>
<name>A0ABU5E947_9PROT</name>
<dbReference type="InterPro" id="IPR008318">
    <property type="entry name" value="UCP030820"/>
</dbReference>
<dbReference type="RefSeq" id="WP_320507940.1">
    <property type="nucleotide sequence ID" value="NZ_JAXCLW010000002.1"/>
</dbReference>
<evidence type="ECO:0000313" key="2">
    <source>
        <dbReference type="Proteomes" id="UP001279642"/>
    </source>
</evidence>
<reference evidence="1 2" key="1">
    <citation type="journal article" date="2016" name="Antonie Van Leeuwenhoek">
        <title>Dongia soli sp. nov., isolated from soil from Dokdo, Korea.</title>
        <authorList>
            <person name="Kim D.U."/>
            <person name="Lee H."/>
            <person name="Kim H."/>
            <person name="Kim S.G."/>
            <person name="Ka J.O."/>
        </authorList>
    </citation>
    <scope>NUCLEOTIDE SEQUENCE [LARGE SCALE GENOMIC DNA]</scope>
    <source>
        <strain evidence="1 2">D78</strain>
    </source>
</reference>
<dbReference type="PIRSF" id="PIRSF030820">
    <property type="entry name" value="UCP030820"/>
    <property type="match status" value="1"/>
</dbReference>
<dbReference type="Pfam" id="PF06073">
    <property type="entry name" value="DUF934"/>
    <property type="match status" value="1"/>
</dbReference>